<reference evidence="4" key="1">
    <citation type="submission" date="2016-06" db="UniProtKB">
        <authorList>
            <consortium name="WormBaseParasite"/>
        </authorList>
    </citation>
    <scope>IDENTIFICATION</scope>
</reference>
<evidence type="ECO:0000313" key="2">
    <source>
        <dbReference type="EMBL" id="VDM04868.1"/>
    </source>
</evidence>
<dbReference type="EMBL" id="UYSU01044538">
    <property type="protein sequence ID" value="VDM04868.1"/>
    <property type="molecule type" value="Genomic_DNA"/>
</dbReference>
<feature type="region of interest" description="Disordered" evidence="1">
    <location>
        <begin position="121"/>
        <end position="140"/>
    </location>
</feature>
<proteinExistence type="predicted"/>
<organism evidence="4">
    <name type="scientific">Schistocephalus solidus</name>
    <name type="common">Tapeworm</name>
    <dbReference type="NCBI Taxonomy" id="70667"/>
    <lineage>
        <taxon>Eukaryota</taxon>
        <taxon>Metazoa</taxon>
        <taxon>Spiralia</taxon>
        <taxon>Lophotrochozoa</taxon>
        <taxon>Platyhelminthes</taxon>
        <taxon>Cestoda</taxon>
        <taxon>Eucestoda</taxon>
        <taxon>Diphyllobothriidea</taxon>
        <taxon>Diphyllobothriidae</taxon>
        <taxon>Schistocephalus</taxon>
    </lineage>
</organism>
<dbReference type="OrthoDB" id="6778856at2759"/>
<sequence length="140" mass="15839">MVGSESKDAVDRETFVVIQGLPESNAQTSKEQISADLAMFQHLLNDLLHSGETITVRAASRLGKKDIEQSQNLTPWPIKIVLENKEEAKLLLSRKTNIRNTHKQGFLSARLLSSRTCEKPRFSDRNEEDTCSWREQSGDL</sequence>
<evidence type="ECO:0000313" key="4">
    <source>
        <dbReference type="WBParaSite" id="SSLN_0001917901-mRNA-1"/>
    </source>
</evidence>
<dbReference type="AlphaFoldDB" id="A0A183TPT4"/>
<reference evidence="2 3" key="2">
    <citation type="submission" date="2018-11" db="EMBL/GenBank/DDBJ databases">
        <authorList>
            <consortium name="Pathogen Informatics"/>
        </authorList>
    </citation>
    <scope>NUCLEOTIDE SEQUENCE [LARGE SCALE GENOMIC DNA]</scope>
    <source>
        <strain evidence="2 3">NST_G2</strain>
    </source>
</reference>
<name>A0A183TPT4_SCHSO</name>
<gene>
    <name evidence="2" type="ORF">SSLN_LOCUS18482</name>
</gene>
<dbReference type="WBParaSite" id="SSLN_0001917901-mRNA-1">
    <property type="protein sequence ID" value="SSLN_0001917901-mRNA-1"/>
    <property type="gene ID" value="SSLN_0001917901"/>
</dbReference>
<protein>
    <submittedName>
        <fullName evidence="4">DUF4806 domain-containing protein</fullName>
    </submittedName>
</protein>
<evidence type="ECO:0000313" key="3">
    <source>
        <dbReference type="Proteomes" id="UP000275846"/>
    </source>
</evidence>
<keyword evidence="3" id="KW-1185">Reference proteome</keyword>
<dbReference type="Proteomes" id="UP000275846">
    <property type="component" value="Unassembled WGS sequence"/>
</dbReference>
<evidence type="ECO:0000256" key="1">
    <source>
        <dbReference type="SAM" id="MobiDB-lite"/>
    </source>
</evidence>
<accession>A0A183TPT4</accession>